<proteinExistence type="predicted"/>
<comment type="caution">
    <text evidence="1">The sequence shown here is derived from an EMBL/GenBank/DDBJ whole genome shotgun (WGS) entry which is preliminary data.</text>
</comment>
<reference evidence="1 2" key="1">
    <citation type="submission" date="2014-09" db="EMBL/GenBank/DDBJ databases">
        <title>Genome sequence of Flavobacterium aquidurense RC62.</title>
        <authorList>
            <person name="Kim J.F."/>
            <person name="Kwak M.-J."/>
        </authorList>
    </citation>
    <scope>NUCLEOTIDE SEQUENCE [LARGE SCALE GENOMIC DNA]</scope>
    <source>
        <strain evidence="1 2">RC62</strain>
    </source>
</reference>
<name>A0A0Q1BAV5_9FLAO</name>
<organism evidence="1 2">
    <name type="scientific">Flavobacterium aquidurense</name>
    <dbReference type="NCBI Taxonomy" id="362413"/>
    <lineage>
        <taxon>Bacteria</taxon>
        <taxon>Pseudomonadati</taxon>
        <taxon>Bacteroidota</taxon>
        <taxon>Flavobacteriia</taxon>
        <taxon>Flavobacteriales</taxon>
        <taxon>Flavobacteriaceae</taxon>
        <taxon>Flavobacterium</taxon>
    </lineage>
</organism>
<dbReference type="EMBL" id="JRLF01000015">
    <property type="protein sequence ID" value="KQB37498.1"/>
    <property type="molecule type" value="Genomic_DNA"/>
</dbReference>
<evidence type="ECO:0000313" key="1">
    <source>
        <dbReference type="EMBL" id="KQB37498.1"/>
    </source>
</evidence>
<sequence length="87" mass="10261">MFYINYLNDYMVKNDSTNFGYFYITNLNTPEKPLLDYVSLFNKRIDSSFMIRAIINNELTDLLVISPMNGTHEDDDGLRIYSRKGLY</sequence>
<accession>A0A0Q1BAV5</accession>
<dbReference type="Proteomes" id="UP000050443">
    <property type="component" value="Unassembled WGS sequence"/>
</dbReference>
<dbReference type="PATRIC" id="fig|362413.3.peg.2611"/>
<gene>
    <name evidence="1" type="ORF">RC62_2664</name>
</gene>
<protein>
    <submittedName>
        <fullName evidence="1">Uncharacterized protein</fullName>
    </submittedName>
</protein>
<dbReference type="AlphaFoldDB" id="A0A0Q1BAV5"/>
<dbReference type="STRING" id="362413.RC62_2664"/>
<evidence type="ECO:0000313" key="2">
    <source>
        <dbReference type="Proteomes" id="UP000050443"/>
    </source>
</evidence>